<proteinExistence type="predicted"/>
<feature type="non-terminal residue" evidence="1">
    <location>
        <position position="377"/>
    </location>
</feature>
<accession>X0SPS0</accession>
<sequence>MANISTYPLATPTTADLIPGTQKYTDGTGKQYNLTKNFTVQSIVALANGGAGLGTVQSITFNAPLTGGTITTTGTVGINQANSTTDGFLSAADWNIFNNKQDAITVTTTGTSGPATLVAGTLNIPQYAGGGGGSVVSVGLSMPSAFTVTNSPVTGSNTLTVAGNGTNAQYIDGTGALQTFPTIPSTYNWVSIADAGANPTVTVTSGTNFSFLGGSGITTSQAGSSTTPPSNAITFDVDYAGTDNVVATAPAFAAGQAVELSDEVMIGNTNSGAEAANRTTVKEVLELVTSNSAVPEVYFSIDGSVSTSAFTNAGNTNNTEFNSFGTMSVNVTSAGVYRVTWINNMGTNYIINWTIESPAIGTPSTGMALGDISAKST</sequence>
<name>X0SPS0_9ZZZZ</name>
<organism evidence="1">
    <name type="scientific">marine sediment metagenome</name>
    <dbReference type="NCBI Taxonomy" id="412755"/>
    <lineage>
        <taxon>unclassified sequences</taxon>
        <taxon>metagenomes</taxon>
        <taxon>ecological metagenomes</taxon>
    </lineage>
</organism>
<dbReference type="EMBL" id="BARS01001848">
    <property type="protein sequence ID" value="GAF77126.1"/>
    <property type="molecule type" value="Genomic_DNA"/>
</dbReference>
<evidence type="ECO:0000313" key="1">
    <source>
        <dbReference type="EMBL" id="GAF77126.1"/>
    </source>
</evidence>
<reference evidence="1" key="1">
    <citation type="journal article" date="2014" name="Front. Microbiol.">
        <title>High frequency of phylogenetically diverse reductive dehalogenase-homologous genes in deep subseafloor sedimentary metagenomes.</title>
        <authorList>
            <person name="Kawai M."/>
            <person name="Futagami T."/>
            <person name="Toyoda A."/>
            <person name="Takaki Y."/>
            <person name="Nishi S."/>
            <person name="Hori S."/>
            <person name="Arai W."/>
            <person name="Tsubouchi T."/>
            <person name="Morono Y."/>
            <person name="Uchiyama I."/>
            <person name="Ito T."/>
            <person name="Fujiyama A."/>
            <person name="Inagaki F."/>
            <person name="Takami H."/>
        </authorList>
    </citation>
    <scope>NUCLEOTIDE SEQUENCE</scope>
    <source>
        <strain evidence="1">Expedition CK06-06</strain>
    </source>
</reference>
<gene>
    <name evidence="1" type="ORF">S01H1_03377</name>
</gene>
<protein>
    <submittedName>
        <fullName evidence="1">Uncharacterized protein</fullName>
    </submittedName>
</protein>
<dbReference type="AlphaFoldDB" id="X0SPS0"/>
<comment type="caution">
    <text evidence="1">The sequence shown here is derived from an EMBL/GenBank/DDBJ whole genome shotgun (WGS) entry which is preliminary data.</text>
</comment>